<dbReference type="InterPro" id="IPR006102">
    <property type="entry name" value="Ig-like_GH2"/>
</dbReference>
<keyword evidence="7" id="KW-0732">Signal</keyword>
<dbReference type="PROSITE" id="PS00608">
    <property type="entry name" value="GLYCOSYL_HYDROL_F2_2"/>
    <property type="match status" value="1"/>
</dbReference>
<evidence type="ECO:0000313" key="10">
    <source>
        <dbReference type="Proteomes" id="UP000887574"/>
    </source>
</evidence>
<keyword evidence="10" id="KW-1185">Reference proteome</keyword>
<dbReference type="GO" id="GO:0005975">
    <property type="term" value="P:carbohydrate metabolic process"/>
    <property type="evidence" value="ECO:0007669"/>
    <property type="project" value="InterPro"/>
</dbReference>
<feature type="signal peptide" evidence="7">
    <location>
        <begin position="1"/>
        <end position="19"/>
    </location>
</feature>
<feature type="domain" description="Glycoside hydrolase family 2 immunoglobulin-like beta-sandwich" evidence="8">
    <location>
        <begin position="209"/>
        <end position="313"/>
    </location>
</feature>
<evidence type="ECO:0000256" key="3">
    <source>
        <dbReference type="ARBA" id="ARBA00012761"/>
    </source>
</evidence>
<dbReference type="WBParaSite" id="jg23103">
    <property type="protein sequence ID" value="jg23103"/>
    <property type="gene ID" value="jg23103"/>
</dbReference>
<dbReference type="SUPFAM" id="SSF51445">
    <property type="entry name" value="(Trans)glycosidases"/>
    <property type="match status" value="1"/>
</dbReference>
<dbReference type="Pfam" id="PF00703">
    <property type="entry name" value="Glyco_hydro_2"/>
    <property type="match status" value="1"/>
</dbReference>
<dbReference type="PRINTS" id="PR00132">
    <property type="entry name" value="GLHYDRLASE2"/>
</dbReference>
<dbReference type="Gene3D" id="2.60.40.10">
    <property type="entry name" value="Immunoglobulins"/>
    <property type="match status" value="1"/>
</dbReference>
<dbReference type="PANTHER" id="PTHR10066">
    <property type="entry name" value="BETA-GLUCURONIDASE"/>
    <property type="match status" value="1"/>
</dbReference>
<reference evidence="11" key="1">
    <citation type="submission" date="2022-11" db="UniProtKB">
        <authorList>
            <consortium name="WormBaseParasite"/>
        </authorList>
    </citation>
    <scope>IDENTIFICATION</scope>
</reference>
<dbReference type="SUPFAM" id="SSF49303">
    <property type="entry name" value="beta-Galactosidase/glucuronidase domain"/>
    <property type="match status" value="1"/>
</dbReference>
<keyword evidence="5" id="KW-0378">Hydrolase</keyword>
<evidence type="ECO:0000259" key="8">
    <source>
        <dbReference type="Pfam" id="PF00703"/>
    </source>
</evidence>
<feature type="domain" description="Glycoside hydrolase family 2 catalytic" evidence="9">
    <location>
        <begin position="315"/>
        <end position="613"/>
    </location>
</feature>
<name>A0A915DSM8_9BILA</name>
<comment type="similarity">
    <text evidence="2">Belongs to the glycosyl hydrolase 2 family.</text>
</comment>
<dbReference type="InterPro" id="IPR036156">
    <property type="entry name" value="Beta-gal/glucu_dom_sf"/>
</dbReference>
<dbReference type="InterPro" id="IPR023232">
    <property type="entry name" value="Glyco_hydro_2_AS"/>
</dbReference>
<evidence type="ECO:0000313" key="11">
    <source>
        <dbReference type="WBParaSite" id="jg23103"/>
    </source>
</evidence>
<organism evidence="10 11">
    <name type="scientific">Ditylenchus dipsaci</name>
    <dbReference type="NCBI Taxonomy" id="166011"/>
    <lineage>
        <taxon>Eukaryota</taxon>
        <taxon>Metazoa</taxon>
        <taxon>Ecdysozoa</taxon>
        <taxon>Nematoda</taxon>
        <taxon>Chromadorea</taxon>
        <taxon>Rhabditida</taxon>
        <taxon>Tylenchina</taxon>
        <taxon>Tylenchomorpha</taxon>
        <taxon>Sphaerularioidea</taxon>
        <taxon>Anguinidae</taxon>
        <taxon>Anguininae</taxon>
        <taxon>Ditylenchus</taxon>
    </lineage>
</organism>
<dbReference type="GO" id="GO:0005615">
    <property type="term" value="C:extracellular space"/>
    <property type="evidence" value="ECO:0007669"/>
    <property type="project" value="TreeGrafter"/>
</dbReference>
<feature type="chain" id="PRO_5037318213" description="Beta-glucuronidase" evidence="7">
    <location>
        <begin position="20"/>
        <end position="623"/>
    </location>
</feature>
<dbReference type="EC" id="3.2.1.31" evidence="3"/>
<dbReference type="GO" id="GO:0019391">
    <property type="term" value="P:glucuronoside catabolic process"/>
    <property type="evidence" value="ECO:0007669"/>
    <property type="project" value="TreeGrafter"/>
</dbReference>
<dbReference type="PANTHER" id="PTHR10066:SF67">
    <property type="entry name" value="BETA-GLUCURONIDASE"/>
    <property type="match status" value="1"/>
</dbReference>
<sequence>MKHFSLIFYFLAVFLKTNALIFPQQNEFRELVSLDGLWTFVREPTNSKVIGLQNNWAKHDLSTFKNATVMPVPSAFNDITVERELRDHVGWCIGWQQRAIIRFGSVQYAAYVYINDQLTTVHIGGHLPFDVEIKPSTFLNNPFYHPIIITVAVNNTLSSATIPPGDFLTKTLPDGRELVEQTPNFDFFNYAGILRPVNVQLLPNVFISDVKILADFNGNFSYRVDFDNSSLNGLENGEITAKVIVFDQKAKNRIYEGEGLQNFVAIPDVKTWWPRGYGQPNLYVAEIHLMLNNSSDKSTAVVIDIYRETFGFRTVTIDKDSIFINNKKFYCLGFGMHEDFEVHGRGFNRAVMTKDLNMLEWFGGNCYRTSHYPYSEERAYEADRRGIAVITETPAVGMESFSKANQKLHGQMLTEMILRDKNHPSVILWSISNEPATSKSSSRQYYKNLISLAHQLDITRPVTIVYATSFDKDKTADLVDVICVNGYYGWYRNTTELTLINSSVIDFVMGWKKKYQKPVIWSEYGAEAIPGMSEQISMVYTEQYQVDVIHQTHRAFDHLAETNGLAGEMIWNFADFMTAQDLTRVVGNHKGMLTRTRKPKQAAYVLRKRYLKLSTKKMSHDEL</sequence>
<dbReference type="InterPro" id="IPR017853">
    <property type="entry name" value="GH"/>
</dbReference>
<dbReference type="InterPro" id="IPR013783">
    <property type="entry name" value="Ig-like_fold"/>
</dbReference>
<accession>A0A915DSM8</accession>
<dbReference type="InterPro" id="IPR008979">
    <property type="entry name" value="Galactose-bd-like_sf"/>
</dbReference>
<keyword evidence="6" id="KW-0326">Glycosidase</keyword>
<evidence type="ECO:0000256" key="4">
    <source>
        <dbReference type="ARBA" id="ARBA00016205"/>
    </source>
</evidence>
<dbReference type="Proteomes" id="UP000887574">
    <property type="component" value="Unplaced"/>
</dbReference>
<dbReference type="Gene3D" id="2.60.120.260">
    <property type="entry name" value="Galactose-binding domain-like"/>
    <property type="match status" value="1"/>
</dbReference>
<protein>
    <recommendedName>
        <fullName evidence="4">Beta-glucuronidase</fullName>
        <ecNumber evidence="3">3.2.1.31</ecNumber>
    </recommendedName>
</protein>
<proteinExistence type="inferred from homology"/>
<dbReference type="GO" id="GO:0030246">
    <property type="term" value="F:carbohydrate binding"/>
    <property type="evidence" value="ECO:0007669"/>
    <property type="project" value="TreeGrafter"/>
</dbReference>
<dbReference type="AlphaFoldDB" id="A0A915DSM8"/>
<dbReference type="SUPFAM" id="SSF49785">
    <property type="entry name" value="Galactose-binding domain-like"/>
    <property type="match status" value="1"/>
</dbReference>
<dbReference type="GO" id="GO:0004566">
    <property type="term" value="F:beta-glucuronidase activity"/>
    <property type="evidence" value="ECO:0007669"/>
    <property type="project" value="UniProtKB-EC"/>
</dbReference>
<comment type="function">
    <text evidence="1">Plays an important role in the degradation of dermatan and keratan sulfates.</text>
</comment>
<dbReference type="InterPro" id="IPR006101">
    <property type="entry name" value="Glyco_hydro_2"/>
</dbReference>
<dbReference type="InterPro" id="IPR006103">
    <property type="entry name" value="Glyco_hydro_2_cat"/>
</dbReference>
<evidence type="ECO:0000256" key="5">
    <source>
        <dbReference type="ARBA" id="ARBA00022801"/>
    </source>
</evidence>
<evidence type="ECO:0000259" key="9">
    <source>
        <dbReference type="Pfam" id="PF02836"/>
    </source>
</evidence>
<evidence type="ECO:0000256" key="6">
    <source>
        <dbReference type="ARBA" id="ARBA00023295"/>
    </source>
</evidence>
<evidence type="ECO:0000256" key="1">
    <source>
        <dbReference type="ARBA" id="ARBA00003025"/>
    </source>
</evidence>
<dbReference type="FunFam" id="3.20.20.80:FF:000080">
    <property type="entry name" value="Beta-glucuronidase UidA"/>
    <property type="match status" value="1"/>
</dbReference>
<evidence type="ECO:0000256" key="7">
    <source>
        <dbReference type="SAM" id="SignalP"/>
    </source>
</evidence>
<evidence type="ECO:0000256" key="2">
    <source>
        <dbReference type="ARBA" id="ARBA00007401"/>
    </source>
</evidence>
<dbReference type="Pfam" id="PF02836">
    <property type="entry name" value="Glyco_hydro_2_C"/>
    <property type="match status" value="1"/>
</dbReference>
<dbReference type="Gene3D" id="3.20.20.80">
    <property type="entry name" value="Glycosidases"/>
    <property type="match status" value="1"/>
</dbReference>